<dbReference type="CDD" id="cd04862">
    <property type="entry name" value="PaeLigD_Pol_like"/>
    <property type="match status" value="1"/>
</dbReference>
<evidence type="ECO:0000256" key="19">
    <source>
        <dbReference type="ARBA" id="ARBA00029943"/>
    </source>
</evidence>
<dbReference type="RefSeq" id="WP_148132919.1">
    <property type="nucleotide sequence ID" value="NZ_CP017634.1"/>
</dbReference>
<dbReference type="InterPro" id="IPR012309">
    <property type="entry name" value="DNA_ligase_ATP-dep_C"/>
</dbReference>
<evidence type="ECO:0000256" key="15">
    <source>
        <dbReference type="ARBA" id="ARBA00023172"/>
    </source>
</evidence>
<proteinExistence type="inferred from homology"/>
<dbReference type="Pfam" id="PF01068">
    <property type="entry name" value="DNA_ligase_A_M"/>
    <property type="match status" value="1"/>
</dbReference>
<dbReference type="EC" id="6.5.1.1" evidence="2"/>
<keyword evidence="10" id="KW-0378">Hydrolase</keyword>
<dbReference type="NCBIfam" id="TIGR02779">
    <property type="entry name" value="NHEJ_ligase_lig"/>
    <property type="match status" value="1"/>
</dbReference>
<keyword evidence="4" id="KW-0808">Transferase</keyword>
<dbReference type="GO" id="GO:0046872">
    <property type="term" value="F:metal ion binding"/>
    <property type="evidence" value="ECO:0007669"/>
    <property type="project" value="UniProtKB-KW"/>
</dbReference>
<dbReference type="GO" id="GO:0003887">
    <property type="term" value="F:DNA-directed DNA polymerase activity"/>
    <property type="evidence" value="ECO:0007669"/>
    <property type="project" value="UniProtKB-KW"/>
</dbReference>
<name>A0A3G1KMT9_FORW1</name>
<keyword evidence="26" id="KW-1185">Reference proteome</keyword>
<evidence type="ECO:0000256" key="9">
    <source>
        <dbReference type="ARBA" id="ARBA00022763"/>
    </source>
</evidence>
<evidence type="ECO:0000256" key="8">
    <source>
        <dbReference type="ARBA" id="ARBA00022741"/>
    </source>
</evidence>
<keyword evidence="3 25" id="KW-0436">Ligase</keyword>
<evidence type="ECO:0000256" key="12">
    <source>
        <dbReference type="ARBA" id="ARBA00022840"/>
    </source>
</evidence>
<evidence type="ECO:0000256" key="20">
    <source>
        <dbReference type="ARBA" id="ARBA00034003"/>
    </source>
</evidence>
<keyword evidence="9" id="KW-0227">DNA damage</keyword>
<dbReference type="Pfam" id="PF04679">
    <property type="entry name" value="DNA_ligase_A_C"/>
    <property type="match status" value="1"/>
</dbReference>
<dbReference type="InterPro" id="IPR012340">
    <property type="entry name" value="NA-bd_OB-fold"/>
</dbReference>
<dbReference type="CDD" id="cd07906">
    <property type="entry name" value="Adenylation_DNA_ligase_LigD_LigC"/>
    <property type="match status" value="1"/>
</dbReference>
<evidence type="ECO:0000256" key="21">
    <source>
        <dbReference type="ARBA" id="ARBA00049981"/>
    </source>
</evidence>
<dbReference type="GO" id="GO:0006281">
    <property type="term" value="P:DNA repair"/>
    <property type="evidence" value="ECO:0007669"/>
    <property type="project" value="UniProtKB-KW"/>
</dbReference>
<dbReference type="GO" id="GO:0006310">
    <property type="term" value="P:DNA recombination"/>
    <property type="evidence" value="ECO:0007669"/>
    <property type="project" value="UniProtKB-KW"/>
</dbReference>
<keyword evidence="12" id="KW-0067">ATP-binding</keyword>
<keyword evidence="14" id="KW-0238">DNA-binding</keyword>
<evidence type="ECO:0000256" key="10">
    <source>
        <dbReference type="ARBA" id="ARBA00022801"/>
    </source>
</evidence>
<feature type="region of interest" description="Disordered" evidence="23">
    <location>
        <begin position="501"/>
        <end position="527"/>
    </location>
</feature>
<dbReference type="PROSITE" id="PS50160">
    <property type="entry name" value="DNA_LIGASE_A3"/>
    <property type="match status" value="1"/>
</dbReference>
<dbReference type="GO" id="GO:0003677">
    <property type="term" value="F:DNA binding"/>
    <property type="evidence" value="ECO:0007669"/>
    <property type="project" value="UniProtKB-KW"/>
</dbReference>
<comment type="similarity">
    <text evidence="21">In the C-terminal section; belongs to the ATP-dependent DNA ligase family.</text>
</comment>
<dbReference type="KEGG" id="fwa:DCMF_02160"/>
<dbReference type="Gene3D" id="3.30.470.30">
    <property type="entry name" value="DNA ligase/mRNA capping enzyme"/>
    <property type="match status" value="1"/>
</dbReference>
<evidence type="ECO:0000256" key="11">
    <source>
        <dbReference type="ARBA" id="ARBA00022839"/>
    </source>
</evidence>
<comment type="similarity">
    <text evidence="22">In the N-terminal section; belongs to the LigD polymerase family.</text>
</comment>
<dbReference type="GO" id="GO:0005524">
    <property type="term" value="F:ATP binding"/>
    <property type="evidence" value="ECO:0007669"/>
    <property type="project" value="UniProtKB-KW"/>
</dbReference>
<dbReference type="CDD" id="cd07971">
    <property type="entry name" value="OBF_DNA_ligase_LigD"/>
    <property type="match status" value="1"/>
</dbReference>
<dbReference type="NCBIfam" id="TIGR02777">
    <property type="entry name" value="LigD_PE_dom"/>
    <property type="match status" value="1"/>
</dbReference>
<dbReference type="GO" id="GO:0004527">
    <property type="term" value="F:exonuclease activity"/>
    <property type="evidence" value="ECO:0007669"/>
    <property type="project" value="UniProtKB-KW"/>
</dbReference>
<dbReference type="Gene3D" id="3.30.1490.70">
    <property type="match status" value="1"/>
</dbReference>
<dbReference type="EMBL" id="CP017634">
    <property type="protein sequence ID" value="ATW23756.1"/>
    <property type="molecule type" value="Genomic_DNA"/>
</dbReference>
<dbReference type="Proteomes" id="UP000323521">
    <property type="component" value="Chromosome"/>
</dbReference>
<keyword evidence="15" id="KW-0233">DNA recombination</keyword>
<accession>A0A3G1KMT9</accession>
<comment type="cofactor">
    <cofactor evidence="1">
        <name>Mn(2+)</name>
        <dbReference type="ChEBI" id="CHEBI:29035"/>
    </cofactor>
</comment>
<dbReference type="InterPro" id="IPR014145">
    <property type="entry name" value="LigD_pol_dom"/>
</dbReference>
<dbReference type="Gene3D" id="2.40.50.140">
    <property type="entry name" value="Nucleic acid-binding proteins"/>
    <property type="match status" value="1"/>
</dbReference>
<keyword evidence="5" id="KW-0548">Nucleotidyltransferase</keyword>
<evidence type="ECO:0000256" key="6">
    <source>
        <dbReference type="ARBA" id="ARBA00022722"/>
    </source>
</evidence>
<evidence type="ECO:0000256" key="3">
    <source>
        <dbReference type="ARBA" id="ARBA00022598"/>
    </source>
</evidence>
<keyword evidence="13" id="KW-0239">DNA-directed DNA polymerase</keyword>
<dbReference type="AlphaFoldDB" id="A0A3G1KMT9"/>
<dbReference type="PANTHER" id="PTHR42705:SF2">
    <property type="entry name" value="BIFUNCTIONAL NON-HOMOLOGOUS END JOINING PROTEIN LIGD"/>
    <property type="match status" value="1"/>
</dbReference>
<dbReference type="NCBIfam" id="TIGR02778">
    <property type="entry name" value="ligD_pol"/>
    <property type="match status" value="1"/>
</dbReference>
<dbReference type="Pfam" id="PF13298">
    <property type="entry name" value="LigD_N"/>
    <property type="match status" value="1"/>
</dbReference>
<dbReference type="Pfam" id="PF21686">
    <property type="entry name" value="LigD_Prim-Pol"/>
    <property type="match status" value="1"/>
</dbReference>
<dbReference type="NCBIfam" id="TIGR02776">
    <property type="entry name" value="NHEJ_ligase_prk"/>
    <property type="match status" value="1"/>
</dbReference>
<dbReference type="InterPro" id="IPR012310">
    <property type="entry name" value="DNA_ligase_ATP-dep_cent"/>
</dbReference>
<keyword evidence="6" id="KW-0540">Nuclease</keyword>
<protein>
    <recommendedName>
        <fullName evidence="2">DNA ligase (ATP)</fullName>
        <ecNumber evidence="2">6.5.1.1</ecNumber>
    </recommendedName>
    <alternativeName>
        <fullName evidence="19">NHEJ DNA polymerase</fullName>
    </alternativeName>
</protein>
<evidence type="ECO:0000256" key="14">
    <source>
        <dbReference type="ARBA" id="ARBA00023125"/>
    </source>
</evidence>
<dbReference type="OrthoDB" id="9802472at2"/>
<keyword evidence="17" id="KW-0464">Manganese</keyword>
<dbReference type="Gene3D" id="3.90.920.10">
    <property type="entry name" value="DNA primase, PRIM domain"/>
    <property type="match status" value="1"/>
</dbReference>
<dbReference type="InterPro" id="IPR033651">
    <property type="entry name" value="PaeLigD_Pol-like"/>
</dbReference>
<keyword evidence="18" id="KW-0511">Multifunctional enzyme</keyword>
<organism evidence="25 26">
    <name type="scientific">Formimonas warabiya</name>
    <dbReference type="NCBI Taxonomy" id="1761012"/>
    <lineage>
        <taxon>Bacteria</taxon>
        <taxon>Bacillati</taxon>
        <taxon>Bacillota</taxon>
        <taxon>Clostridia</taxon>
        <taxon>Eubacteriales</taxon>
        <taxon>Peptococcaceae</taxon>
        <taxon>Candidatus Formimonas</taxon>
    </lineage>
</organism>
<dbReference type="InterPro" id="IPR014143">
    <property type="entry name" value="NHEJ_ligase_prk"/>
</dbReference>
<keyword evidence="16" id="KW-0234">DNA repair</keyword>
<evidence type="ECO:0000256" key="7">
    <source>
        <dbReference type="ARBA" id="ARBA00022723"/>
    </source>
</evidence>
<gene>
    <name evidence="25" type="ORF">DCMF_02160</name>
</gene>
<evidence type="ECO:0000256" key="1">
    <source>
        <dbReference type="ARBA" id="ARBA00001936"/>
    </source>
</evidence>
<evidence type="ECO:0000256" key="16">
    <source>
        <dbReference type="ARBA" id="ARBA00023204"/>
    </source>
</evidence>
<dbReference type="InterPro" id="IPR014146">
    <property type="entry name" value="LigD_ligase_dom"/>
</dbReference>
<dbReference type="GO" id="GO:0003910">
    <property type="term" value="F:DNA ligase (ATP) activity"/>
    <property type="evidence" value="ECO:0007669"/>
    <property type="project" value="UniProtKB-EC"/>
</dbReference>
<dbReference type="SUPFAM" id="SSF50249">
    <property type="entry name" value="Nucleic acid-binding proteins"/>
    <property type="match status" value="1"/>
</dbReference>
<evidence type="ECO:0000256" key="22">
    <source>
        <dbReference type="ARBA" id="ARBA00049990"/>
    </source>
</evidence>
<evidence type="ECO:0000256" key="23">
    <source>
        <dbReference type="SAM" id="MobiDB-lite"/>
    </source>
</evidence>
<evidence type="ECO:0000313" key="26">
    <source>
        <dbReference type="Proteomes" id="UP000323521"/>
    </source>
</evidence>
<keyword evidence="8" id="KW-0547">Nucleotide-binding</keyword>
<keyword evidence="11" id="KW-0269">Exonuclease</keyword>
<evidence type="ECO:0000259" key="24">
    <source>
        <dbReference type="PROSITE" id="PS50160"/>
    </source>
</evidence>
<comment type="catalytic activity">
    <reaction evidence="20">
        <text>ATP + (deoxyribonucleotide)n-3'-hydroxyl + 5'-phospho-(deoxyribonucleotide)m = (deoxyribonucleotide)n+m + AMP + diphosphate.</text>
        <dbReference type="EC" id="6.5.1.1"/>
    </reaction>
</comment>
<dbReference type="SUPFAM" id="SSF56091">
    <property type="entry name" value="DNA ligase/mRNA capping enzyme, catalytic domain"/>
    <property type="match status" value="1"/>
</dbReference>
<keyword evidence="7" id="KW-0479">Metal-binding</keyword>
<evidence type="ECO:0000313" key="25">
    <source>
        <dbReference type="EMBL" id="ATW23756.1"/>
    </source>
</evidence>
<dbReference type="InterPro" id="IPR052171">
    <property type="entry name" value="NHEJ_LigD"/>
</dbReference>
<evidence type="ECO:0000256" key="18">
    <source>
        <dbReference type="ARBA" id="ARBA00023268"/>
    </source>
</evidence>
<evidence type="ECO:0000256" key="4">
    <source>
        <dbReference type="ARBA" id="ARBA00022679"/>
    </source>
</evidence>
<evidence type="ECO:0000256" key="2">
    <source>
        <dbReference type="ARBA" id="ARBA00012727"/>
    </source>
</evidence>
<dbReference type="PANTHER" id="PTHR42705">
    <property type="entry name" value="BIFUNCTIONAL NON-HOMOLOGOUS END JOINING PROTEIN LIGD"/>
    <property type="match status" value="1"/>
</dbReference>
<dbReference type="InterPro" id="IPR014144">
    <property type="entry name" value="LigD_PE_domain"/>
</dbReference>
<reference evidence="25 26" key="1">
    <citation type="submission" date="2016-10" db="EMBL/GenBank/DDBJ databases">
        <title>Complete Genome Sequence of Peptococcaceae strain DCMF.</title>
        <authorList>
            <person name="Edwards R.J."/>
            <person name="Holland S.I."/>
            <person name="Deshpande N.P."/>
            <person name="Wong Y.K."/>
            <person name="Ertan H."/>
            <person name="Manefield M."/>
            <person name="Russell T.L."/>
            <person name="Lee M.J."/>
        </authorList>
    </citation>
    <scope>NUCLEOTIDE SEQUENCE [LARGE SCALE GENOMIC DNA]</scope>
    <source>
        <strain evidence="25 26">DCMF</strain>
    </source>
</reference>
<feature type="domain" description="ATP-dependent DNA ligase family profile" evidence="24">
    <location>
        <begin position="293"/>
        <end position="426"/>
    </location>
</feature>
<evidence type="ECO:0000256" key="5">
    <source>
        <dbReference type="ARBA" id="ARBA00022695"/>
    </source>
</evidence>
<sequence length="820" mass="93689">MITKLEEYNRKRNFEKTVEPEGKTEKPEERLKFVVQHHIARRDHFDLRLEWDGALLSWAVPKGPSYNTRDKRLAIQVEDHPLEYRNFEGVIPKGEYGGGVVMLWDEGYWEPQADVDEGLSEGSLKFVLKGRRLKGKWALIRMKAKAGEAMNNWLLLKEKDDYTKTADGISQFTTSIRTGRTMAEIEEGGDEKITRNPFSKADVQLAKLVSRVPEGEDWLYELKYDGYRILAYLEGNNARLITRNGNDYTNRFQDIAYSLTDWAAGRAMVLDGEMVITDTEGKTDFQALQNYIRNPKGKNLTYIVFDLLALDGADLRGHRLIDRKETLEALMKDSPKNLYYSQHIRGNGKESLLAACKANLEGIVGKKANSVYSGTRNGDWIKLKCATRQEFVIGGYSLSDKKTSGVSSLLLGVYEGKELIYVGRAGTGLTVRSMKELEERFESIKRKTTPFKQAPEPRKNEKITWLEPELVGEIKFVEWTVDNLLRQASFKGLRTDKEARDIKKENVDNKTQSDEKPKEKQSHAKDLERPMKAKVDSIIINGIKITSPDKVIFDDPEITKADVVQYYAKVSERMMPYVGYRILSIVRCPKGISQSCFYKKHPGPDNKGIVTMPILNSSGEKEDYFYIQNAAGLIFEAQMGTVEFHTWGSRVDDMEKPDIMVFDLDPDAGMDLEKVRQGVKNIKSLLDQLSLNSFLKTSGGKGYHVVVPFKPYVEWNTFYDFARRIAEAMEQKWPDRYTSNVRKNKRTNKIFIDWIRNGRGATSIAPYSIRARKGARVSMPITWEELDTVAPDGVDMADALMRIGGSDPWKDFFQINQRLK</sequence>
<evidence type="ECO:0000256" key="13">
    <source>
        <dbReference type="ARBA" id="ARBA00022932"/>
    </source>
</evidence>
<evidence type="ECO:0000256" key="17">
    <source>
        <dbReference type="ARBA" id="ARBA00023211"/>
    </source>
</evidence>